<dbReference type="Proteomes" id="UP001165498">
    <property type="component" value="Unassembled WGS sequence"/>
</dbReference>
<reference evidence="1" key="1">
    <citation type="submission" date="2022-07" db="EMBL/GenBank/DDBJ databases">
        <title>Tahibacter sp., a new gammaproteobacterium isolated from the silt sample collected at pig farm.</title>
        <authorList>
            <person name="Chen H."/>
        </authorList>
    </citation>
    <scope>NUCLEOTIDE SEQUENCE</scope>
    <source>
        <strain evidence="1">P2K</strain>
    </source>
</reference>
<gene>
    <name evidence="1" type="ORF">NM961_11130</name>
</gene>
<protein>
    <submittedName>
        <fullName evidence="1">Uncharacterized protein</fullName>
    </submittedName>
</protein>
<accession>A0ABT1QSL7</accession>
<sequence length="180" mass="19363">MVPNPPAELPFLHSLRELMHGDDGSLPDIFIDFGGEALAAEAYALIQSCAVPATGILGHIWCQARGRDFDIHHGENPAALLLTGDADPFHVSYDALHAPNGAALPGLGVYLDAPELISVNYRRGADWTDTAIMGLFSLVEKVASLAASWQIKHKGNCDDPDGSRLLLAFRQWQELGRPAA</sequence>
<evidence type="ECO:0000313" key="1">
    <source>
        <dbReference type="EMBL" id="MCQ4165264.1"/>
    </source>
</evidence>
<dbReference type="EMBL" id="JANFQO010000008">
    <property type="protein sequence ID" value="MCQ4165264.1"/>
    <property type="molecule type" value="Genomic_DNA"/>
</dbReference>
<organism evidence="1 2">
    <name type="scientific">Tahibacter harae</name>
    <dbReference type="NCBI Taxonomy" id="2963937"/>
    <lineage>
        <taxon>Bacteria</taxon>
        <taxon>Pseudomonadati</taxon>
        <taxon>Pseudomonadota</taxon>
        <taxon>Gammaproteobacteria</taxon>
        <taxon>Lysobacterales</taxon>
        <taxon>Rhodanobacteraceae</taxon>
        <taxon>Tahibacter</taxon>
    </lineage>
</organism>
<name>A0ABT1QSL7_9GAMM</name>
<comment type="caution">
    <text evidence="1">The sequence shown here is derived from an EMBL/GenBank/DDBJ whole genome shotgun (WGS) entry which is preliminary data.</text>
</comment>
<proteinExistence type="predicted"/>
<dbReference type="RefSeq" id="WP_255914383.1">
    <property type="nucleotide sequence ID" value="NZ_JANFQO010000008.1"/>
</dbReference>
<keyword evidence="2" id="KW-1185">Reference proteome</keyword>
<evidence type="ECO:0000313" key="2">
    <source>
        <dbReference type="Proteomes" id="UP001165498"/>
    </source>
</evidence>